<sequence>MTQVNNPLSMAELEEVLSTCKNSSPGPNNLPLGFHENIIQYIQNFLKDRSIQVKVNDILSSKKEIANGVPQGSVLSVTLFLIAINDIVNCIPAPVQGLLYADDLIIYCSGSQVNNICDLLQEVLNNIVQWCSHSGFQLAENKTEYMVFSNMKKQTTCPHLHINNVLLKQTTHIKLLDMYFDSKLRSNVHIEHLKRKYHQKLSIIRTLASKNWGSDTDILLNVYKALIRSTLDYGAILYNTASKSLLKKLDTIQTSALRLSIGAFRSSPRPSILAEANEIPLDLRRTQLILNFKPSTTHIPPYPRDENNKKSFFSTIFTDASALNNLRGCSICFNDTTLKYRLPPEFSVFSSELIAISLSLNVIKNNQFKKTIICTDSLSSVQALMNPFSDSPMVQECQLKLWNLSKQGEIVIAWVPAHIGIPGNELADSEAKSAIIDGIDLTNISVPILKYL</sequence>
<proteinExistence type="predicted"/>
<evidence type="ECO:0000313" key="3">
    <source>
        <dbReference type="EMBL" id="CAG5073488.1"/>
    </source>
</evidence>
<dbReference type="PROSITE" id="PS50879">
    <property type="entry name" value="RNASE_H_1"/>
    <property type="match status" value="1"/>
</dbReference>
<keyword evidence="3" id="KW-0808">Transferase</keyword>
<dbReference type="GO" id="GO:0004523">
    <property type="term" value="F:RNA-DNA hybrid ribonuclease activity"/>
    <property type="evidence" value="ECO:0007669"/>
    <property type="project" value="InterPro"/>
</dbReference>
<dbReference type="InterPro" id="IPR000477">
    <property type="entry name" value="RT_dom"/>
</dbReference>
<feature type="domain" description="RNase H type-1" evidence="2">
    <location>
        <begin position="310"/>
        <end position="436"/>
    </location>
</feature>
<keyword evidence="3" id="KW-0548">Nucleotidyltransferase</keyword>
<comment type="caution">
    <text evidence="3">The sequence shown here is derived from an EMBL/GenBank/DDBJ whole genome shotgun (WGS) entry which is preliminary data.</text>
</comment>
<dbReference type="GO" id="GO:0003676">
    <property type="term" value="F:nucleic acid binding"/>
    <property type="evidence" value="ECO:0007669"/>
    <property type="project" value="InterPro"/>
</dbReference>
<evidence type="ECO:0000313" key="4">
    <source>
        <dbReference type="Proteomes" id="UP000786811"/>
    </source>
</evidence>
<protein>
    <submittedName>
        <fullName evidence="3">Similar to pol: RNA-directed DNA polymerase from mobile element jockey (Drosophila melanogaster)</fullName>
    </submittedName>
</protein>
<dbReference type="InterPro" id="IPR012337">
    <property type="entry name" value="RNaseH-like_sf"/>
</dbReference>
<dbReference type="Proteomes" id="UP000786811">
    <property type="component" value="Unassembled WGS sequence"/>
</dbReference>
<dbReference type="Pfam" id="PF00078">
    <property type="entry name" value="RVT_1"/>
    <property type="match status" value="1"/>
</dbReference>
<dbReference type="GO" id="GO:0003964">
    <property type="term" value="F:RNA-directed DNA polymerase activity"/>
    <property type="evidence" value="ECO:0007669"/>
    <property type="project" value="UniProtKB-KW"/>
</dbReference>
<dbReference type="EMBL" id="CAJNRD030001114">
    <property type="protein sequence ID" value="CAG5073488.1"/>
    <property type="molecule type" value="Genomic_DNA"/>
</dbReference>
<dbReference type="InterPro" id="IPR043502">
    <property type="entry name" value="DNA/RNA_pol_sf"/>
</dbReference>
<evidence type="ECO:0000259" key="2">
    <source>
        <dbReference type="PROSITE" id="PS50879"/>
    </source>
</evidence>
<dbReference type="OrthoDB" id="7701141at2759"/>
<dbReference type="GO" id="GO:0042575">
    <property type="term" value="C:DNA polymerase complex"/>
    <property type="evidence" value="ECO:0007669"/>
    <property type="project" value="UniProtKB-ARBA"/>
</dbReference>
<dbReference type="PROSITE" id="PS50878">
    <property type="entry name" value="RT_POL"/>
    <property type="match status" value="1"/>
</dbReference>
<dbReference type="CDD" id="cd09276">
    <property type="entry name" value="Rnase_HI_RT_non_LTR"/>
    <property type="match status" value="1"/>
</dbReference>
<accession>A0A8J2EID5</accession>
<dbReference type="InterPro" id="IPR036397">
    <property type="entry name" value="RNaseH_sf"/>
</dbReference>
<dbReference type="Pfam" id="PF00075">
    <property type="entry name" value="RNase_H"/>
    <property type="match status" value="1"/>
</dbReference>
<dbReference type="SUPFAM" id="SSF56672">
    <property type="entry name" value="DNA/RNA polymerases"/>
    <property type="match status" value="1"/>
</dbReference>
<feature type="non-terminal residue" evidence="3">
    <location>
        <position position="1"/>
    </location>
</feature>
<name>A0A8J2EID5_COTCN</name>
<dbReference type="AlphaFoldDB" id="A0A8J2EID5"/>
<gene>
    <name evidence="3" type="ORF">HICCMSTLAB_LOCUS431</name>
</gene>
<dbReference type="InterPro" id="IPR002156">
    <property type="entry name" value="RNaseH_domain"/>
</dbReference>
<dbReference type="PANTHER" id="PTHR33481:SF1">
    <property type="entry name" value="ENDONUCLEASE_EXONUCLEASE_PHOSPHATASE DOMAIN-CONTAINING PROTEIN-RELATED"/>
    <property type="match status" value="1"/>
</dbReference>
<feature type="domain" description="Reverse transcriptase" evidence="1">
    <location>
        <begin position="1"/>
        <end position="164"/>
    </location>
</feature>
<keyword evidence="4" id="KW-1185">Reference proteome</keyword>
<dbReference type="PANTHER" id="PTHR33481">
    <property type="entry name" value="REVERSE TRANSCRIPTASE"/>
    <property type="match status" value="1"/>
</dbReference>
<evidence type="ECO:0000259" key="1">
    <source>
        <dbReference type="PROSITE" id="PS50878"/>
    </source>
</evidence>
<dbReference type="SUPFAM" id="SSF53098">
    <property type="entry name" value="Ribonuclease H-like"/>
    <property type="match status" value="1"/>
</dbReference>
<keyword evidence="3" id="KW-0695">RNA-directed DNA polymerase</keyword>
<organism evidence="3 4">
    <name type="scientific">Cotesia congregata</name>
    <name type="common">Parasitoid wasp</name>
    <name type="synonym">Apanteles congregatus</name>
    <dbReference type="NCBI Taxonomy" id="51543"/>
    <lineage>
        <taxon>Eukaryota</taxon>
        <taxon>Metazoa</taxon>
        <taxon>Ecdysozoa</taxon>
        <taxon>Arthropoda</taxon>
        <taxon>Hexapoda</taxon>
        <taxon>Insecta</taxon>
        <taxon>Pterygota</taxon>
        <taxon>Neoptera</taxon>
        <taxon>Endopterygota</taxon>
        <taxon>Hymenoptera</taxon>
        <taxon>Apocrita</taxon>
        <taxon>Ichneumonoidea</taxon>
        <taxon>Braconidae</taxon>
        <taxon>Microgastrinae</taxon>
        <taxon>Cotesia</taxon>
    </lineage>
</organism>
<dbReference type="Gene3D" id="3.30.420.10">
    <property type="entry name" value="Ribonuclease H-like superfamily/Ribonuclease H"/>
    <property type="match status" value="1"/>
</dbReference>
<reference evidence="3" key="1">
    <citation type="submission" date="2021-04" db="EMBL/GenBank/DDBJ databases">
        <authorList>
            <person name="Chebbi M.A.C M."/>
        </authorList>
    </citation>
    <scope>NUCLEOTIDE SEQUENCE</scope>
</reference>